<keyword evidence="11" id="KW-1185">Reference proteome</keyword>
<dbReference type="PROSITE" id="PS52016">
    <property type="entry name" value="TONB_DEPENDENT_REC_3"/>
    <property type="match status" value="1"/>
</dbReference>
<dbReference type="NCBIfam" id="TIGR04056">
    <property type="entry name" value="OMP_RagA_SusC"/>
    <property type="match status" value="1"/>
</dbReference>
<keyword evidence="6 7" id="KW-0998">Cell outer membrane</keyword>
<keyword evidence="2 7" id="KW-0813">Transport</keyword>
<proteinExistence type="inferred from homology"/>
<evidence type="ECO:0000259" key="9">
    <source>
        <dbReference type="Pfam" id="PF07715"/>
    </source>
</evidence>
<evidence type="ECO:0000256" key="5">
    <source>
        <dbReference type="ARBA" id="ARBA00023136"/>
    </source>
</evidence>
<keyword evidence="8" id="KW-0732">Signal</keyword>
<dbReference type="SUPFAM" id="SSF49464">
    <property type="entry name" value="Carboxypeptidase regulatory domain-like"/>
    <property type="match status" value="1"/>
</dbReference>
<dbReference type="EMBL" id="PVTH01000001">
    <property type="protein sequence ID" value="PRY55230.1"/>
    <property type="molecule type" value="Genomic_DNA"/>
</dbReference>
<dbReference type="InterPro" id="IPR036942">
    <property type="entry name" value="Beta-barrel_TonB_sf"/>
</dbReference>
<dbReference type="RefSeq" id="WP_245925392.1">
    <property type="nucleotide sequence ID" value="NZ_PVTH01000001.1"/>
</dbReference>
<dbReference type="InterPro" id="IPR039426">
    <property type="entry name" value="TonB-dep_rcpt-like"/>
</dbReference>
<feature type="signal peptide" evidence="8">
    <location>
        <begin position="1"/>
        <end position="30"/>
    </location>
</feature>
<dbReference type="InterPro" id="IPR023996">
    <property type="entry name" value="TonB-dep_OMP_SusC/RagA"/>
</dbReference>
<evidence type="ECO:0000256" key="2">
    <source>
        <dbReference type="ARBA" id="ARBA00022448"/>
    </source>
</evidence>
<dbReference type="Pfam" id="PF13715">
    <property type="entry name" value="CarbopepD_reg_2"/>
    <property type="match status" value="1"/>
</dbReference>
<name>A0A2T0UBB3_9SPHI</name>
<dbReference type="GO" id="GO:0009279">
    <property type="term" value="C:cell outer membrane"/>
    <property type="evidence" value="ECO:0007669"/>
    <property type="project" value="UniProtKB-SubCell"/>
</dbReference>
<dbReference type="Gene3D" id="2.60.40.1120">
    <property type="entry name" value="Carboxypeptidase-like, regulatory domain"/>
    <property type="match status" value="1"/>
</dbReference>
<evidence type="ECO:0000256" key="3">
    <source>
        <dbReference type="ARBA" id="ARBA00022452"/>
    </source>
</evidence>
<evidence type="ECO:0000313" key="10">
    <source>
        <dbReference type="EMBL" id="PRY55230.1"/>
    </source>
</evidence>
<comment type="similarity">
    <text evidence="7">Belongs to the TonB-dependent receptor family.</text>
</comment>
<dbReference type="AlphaFoldDB" id="A0A2T0UBB3"/>
<dbReference type="InterPro" id="IPR023997">
    <property type="entry name" value="TonB-dep_OMP_SusC/RagA_CS"/>
</dbReference>
<dbReference type="InterPro" id="IPR037066">
    <property type="entry name" value="Plug_dom_sf"/>
</dbReference>
<keyword evidence="3 7" id="KW-1134">Transmembrane beta strand</keyword>
<reference evidence="10 11" key="1">
    <citation type="submission" date="2018-03" db="EMBL/GenBank/DDBJ databases">
        <title>Genomic Encyclopedia of Type Strains, Phase III (KMG-III): the genomes of soil and plant-associated and newly described type strains.</title>
        <authorList>
            <person name="Whitman W."/>
        </authorList>
    </citation>
    <scope>NUCLEOTIDE SEQUENCE [LARGE SCALE GENOMIC DNA]</scope>
    <source>
        <strain evidence="10 11">CGMCC 1.9313</strain>
    </source>
</reference>
<gene>
    <name evidence="10" type="ORF">B0I27_101199</name>
</gene>
<evidence type="ECO:0000256" key="4">
    <source>
        <dbReference type="ARBA" id="ARBA00022692"/>
    </source>
</evidence>
<dbReference type="Gene3D" id="2.170.130.10">
    <property type="entry name" value="TonB-dependent receptor, plug domain"/>
    <property type="match status" value="1"/>
</dbReference>
<evidence type="ECO:0000313" key="11">
    <source>
        <dbReference type="Proteomes" id="UP000238034"/>
    </source>
</evidence>
<dbReference type="InterPro" id="IPR008969">
    <property type="entry name" value="CarboxyPept-like_regulatory"/>
</dbReference>
<dbReference type="Pfam" id="PF07715">
    <property type="entry name" value="Plug"/>
    <property type="match status" value="1"/>
</dbReference>
<organism evidence="10 11">
    <name type="scientific">Arcticibacter pallidicorallinus</name>
    <dbReference type="NCBI Taxonomy" id="1259464"/>
    <lineage>
        <taxon>Bacteria</taxon>
        <taxon>Pseudomonadati</taxon>
        <taxon>Bacteroidota</taxon>
        <taxon>Sphingobacteriia</taxon>
        <taxon>Sphingobacteriales</taxon>
        <taxon>Sphingobacteriaceae</taxon>
        <taxon>Arcticibacter</taxon>
    </lineage>
</organism>
<evidence type="ECO:0000256" key="6">
    <source>
        <dbReference type="ARBA" id="ARBA00023237"/>
    </source>
</evidence>
<dbReference type="Proteomes" id="UP000238034">
    <property type="component" value="Unassembled WGS sequence"/>
</dbReference>
<keyword evidence="5 7" id="KW-0472">Membrane</keyword>
<comment type="caution">
    <text evidence="10">The sequence shown here is derived from an EMBL/GenBank/DDBJ whole genome shotgun (WGS) entry which is preliminary data.</text>
</comment>
<feature type="domain" description="TonB-dependent receptor plug" evidence="9">
    <location>
        <begin position="126"/>
        <end position="231"/>
    </location>
</feature>
<comment type="subcellular location">
    <subcellularLocation>
        <location evidence="1 7">Cell outer membrane</location>
        <topology evidence="1 7">Multi-pass membrane protein</topology>
    </subcellularLocation>
</comment>
<dbReference type="NCBIfam" id="TIGR04057">
    <property type="entry name" value="SusC_RagA_signa"/>
    <property type="match status" value="1"/>
</dbReference>
<sequence length="1038" mass="114026">MKLFYLLRSRLLSALLLTTLLLLKSYSASAQQSRISGRVIEAGTSEPLPGVSVTIKGSTNGTLTDVDGRYNIQVSSNEDVLRFTFIGFETKEVPARQASAVIELKQANNTLNEVVVVAYGTANRSNFTGSVSSIKGDQLEKRPVSNIGRALQGVAPGIQSTAQSGQPGTDATIRIRGIGSVNASSAPLYVVDGNPFSGDLASINPNDIASVSVLKDAASSALYGSRGANGVIIITTKQGKRSGETRVGANFSQGFSSRAVKDYNHLSTNEYFELTWEAIRNNQLANGVSAASAAETASRSLVPSLSINPYGSAFPQPVGTDGKIVSGATPLWNDSWVDELTRVGKRTQADINFSGGNDKSQYYISGGYLNDEGMAIGSGFKRYNARVNVSTQAKKWLSAGLNISAANSKQDYPQSEDTQTSNVINFSRIVANFYPVYKRNADGSYLLDPITNNRVLDYGEYRPSAASPRTNLVGTVGLDKSEISKDNLSGRAFLEATFLPELKLRTTYSADLTNQNDHYYINPSFGEGAATQGSVTRSNYRTLSYTINNILTYDKRFNDDHHLNLLAGQEFYSFNRKQISGSRARFAFPDFYEPDAASQLNSFNGYSDQYALLSFLGRAEYDYKNRYFFSGSLRTDGSSRFSPSARWGTFWSLGASWKASEEAFLKNQSWLDLLTLRASYGGQGNDNLGIYYAYEGLYAVSNNLGENGVVTSRLATPDLKWETNLNLNVGLDISVLNNRLGATFEFFSRRSKDLLFKQPKAPSIGYSSIDANIGSLQNNGFEVQLNTVPVLSKNFRWGLDVNLTHYKNKITALPQQFVDNGNKRLTVGGSIYDFYLKEWAGVNPETGSPQWYFTDANNNKVVTTQYGMATSYIGKSALPDFFGGITNTFRLFDFELSALLAYSVGGYVLDRDYVLVLHNGNSPGRAWGKEMLNRWTPENRNTDVPALSTTANNWNSLSTRFLYDASYARLKNVSLRYHLPKSIIDRLNISDLSVSLIGENLLTFYGHQGMDPEQVVDGTTYFRYPAIKSVSAGIQLTF</sequence>
<evidence type="ECO:0000256" key="8">
    <source>
        <dbReference type="SAM" id="SignalP"/>
    </source>
</evidence>
<dbReference type="SUPFAM" id="SSF56935">
    <property type="entry name" value="Porins"/>
    <property type="match status" value="1"/>
</dbReference>
<evidence type="ECO:0000256" key="7">
    <source>
        <dbReference type="PROSITE-ProRule" id="PRU01360"/>
    </source>
</evidence>
<dbReference type="Gene3D" id="2.40.170.20">
    <property type="entry name" value="TonB-dependent receptor, beta-barrel domain"/>
    <property type="match status" value="1"/>
</dbReference>
<keyword evidence="4 7" id="KW-0812">Transmembrane</keyword>
<accession>A0A2T0UBB3</accession>
<protein>
    <submittedName>
        <fullName evidence="10">TonB-linked SusC/RagA family outer membrane protein</fullName>
    </submittedName>
</protein>
<evidence type="ECO:0000256" key="1">
    <source>
        <dbReference type="ARBA" id="ARBA00004571"/>
    </source>
</evidence>
<feature type="chain" id="PRO_5015625033" evidence="8">
    <location>
        <begin position="31"/>
        <end position="1038"/>
    </location>
</feature>
<dbReference type="InterPro" id="IPR012910">
    <property type="entry name" value="Plug_dom"/>
</dbReference>